<reference evidence="1 2" key="1">
    <citation type="journal article" date="2015" name="Genome Biol.">
        <title>Comparative genomics of Steinernema reveals deeply conserved gene regulatory networks.</title>
        <authorList>
            <person name="Dillman A.R."/>
            <person name="Macchietto M."/>
            <person name="Porter C.F."/>
            <person name="Rogers A."/>
            <person name="Williams B."/>
            <person name="Antoshechkin I."/>
            <person name="Lee M.M."/>
            <person name="Goodwin Z."/>
            <person name="Lu X."/>
            <person name="Lewis E.E."/>
            <person name="Goodrich-Blair H."/>
            <person name="Stock S.P."/>
            <person name="Adams B.J."/>
            <person name="Sternberg P.W."/>
            <person name="Mortazavi A."/>
        </authorList>
    </citation>
    <scope>NUCLEOTIDE SEQUENCE [LARGE SCALE GENOMIC DNA]</scope>
    <source>
        <strain evidence="1 2">ALL</strain>
    </source>
</reference>
<proteinExistence type="predicted"/>
<dbReference type="Proteomes" id="UP000298663">
    <property type="component" value="Unassembled WGS sequence"/>
</dbReference>
<name>A0A4U5PGL5_STECR</name>
<reference evidence="1 2" key="2">
    <citation type="journal article" date="2019" name="G3 (Bethesda)">
        <title>Hybrid Assembly of the Genome of the Entomopathogenic Nematode Steinernema carpocapsae Identifies the X-Chromosome.</title>
        <authorList>
            <person name="Serra L."/>
            <person name="Macchietto M."/>
            <person name="Macias-Munoz A."/>
            <person name="McGill C.J."/>
            <person name="Rodriguez I.M."/>
            <person name="Rodriguez B."/>
            <person name="Murad R."/>
            <person name="Mortazavi A."/>
        </authorList>
    </citation>
    <scope>NUCLEOTIDE SEQUENCE [LARGE SCALE GENOMIC DNA]</scope>
    <source>
        <strain evidence="1 2">ALL</strain>
    </source>
</reference>
<dbReference type="EMBL" id="AZBU02000002">
    <property type="protein sequence ID" value="TKR95620.1"/>
    <property type="molecule type" value="Genomic_DNA"/>
</dbReference>
<dbReference type="AlphaFoldDB" id="A0A4U5PGL5"/>
<accession>A0A4U5PGL5</accession>
<protein>
    <submittedName>
        <fullName evidence="1">Uncharacterized protein</fullName>
    </submittedName>
</protein>
<organism evidence="1 2">
    <name type="scientific">Steinernema carpocapsae</name>
    <name type="common">Entomopathogenic nematode</name>
    <dbReference type="NCBI Taxonomy" id="34508"/>
    <lineage>
        <taxon>Eukaryota</taxon>
        <taxon>Metazoa</taxon>
        <taxon>Ecdysozoa</taxon>
        <taxon>Nematoda</taxon>
        <taxon>Chromadorea</taxon>
        <taxon>Rhabditida</taxon>
        <taxon>Tylenchina</taxon>
        <taxon>Panagrolaimomorpha</taxon>
        <taxon>Strongyloidoidea</taxon>
        <taxon>Steinernematidae</taxon>
        <taxon>Steinernema</taxon>
    </lineage>
</organism>
<gene>
    <name evidence="1" type="ORF">L596_009761</name>
</gene>
<keyword evidence="2" id="KW-1185">Reference proteome</keyword>
<comment type="caution">
    <text evidence="1">The sequence shown here is derived from an EMBL/GenBank/DDBJ whole genome shotgun (WGS) entry which is preliminary data.</text>
</comment>
<evidence type="ECO:0000313" key="2">
    <source>
        <dbReference type="Proteomes" id="UP000298663"/>
    </source>
</evidence>
<evidence type="ECO:0000313" key="1">
    <source>
        <dbReference type="EMBL" id="TKR95620.1"/>
    </source>
</evidence>
<sequence length="73" mass="8419">MSYLWLSSHYLASCLFTFIYPIRLITKSSPLCYLSGPCCLFTLSRMLCIRRRKGKGESVILSLFDLTISIKDF</sequence>